<gene>
    <name evidence="2" type="ORF">WG622_00895</name>
</gene>
<dbReference type="PANTHER" id="PTHR33840:SF1">
    <property type="entry name" value="TLE1 PHOSPHOLIPASE DOMAIN-CONTAINING PROTEIN"/>
    <property type="match status" value="1"/>
</dbReference>
<dbReference type="RefSeq" id="WP_339401868.1">
    <property type="nucleotide sequence ID" value="NZ_JBBGAZ010000001.1"/>
</dbReference>
<feature type="domain" description="T6SS Phospholipase effector Tle1-like catalytic" evidence="1">
    <location>
        <begin position="3"/>
        <end position="291"/>
    </location>
</feature>
<comment type="caution">
    <text evidence="2">The sequence shown here is derived from an EMBL/GenBank/DDBJ whole genome shotgun (WGS) entry which is preliminary data.</text>
</comment>
<dbReference type="InterPro" id="IPR029058">
    <property type="entry name" value="AB_hydrolase_fold"/>
</dbReference>
<proteinExistence type="predicted"/>
<accession>A0ABU8QBJ3</accession>
<dbReference type="PANTHER" id="PTHR33840">
    <property type="match status" value="1"/>
</dbReference>
<evidence type="ECO:0000313" key="2">
    <source>
        <dbReference type="EMBL" id="MEJ5216784.1"/>
    </source>
</evidence>
<dbReference type="Pfam" id="PF09994">
    <property type="entry name" value="T6SS_Tle1-like_cat"/>
    <property type="match status" value="1"/>
</dbReference>
<dbReference type="Proteomes" id="UP001368270">
    <property type="component" value="Unassembled WGS sequence"/>
</dbReference>
<evidence type="ECO:0000259" key="1">
    <source>
        <dbReference type="Pfam" id="PF09994"/>
    </source>
</evidence>
<reference evidence="2 3" key="1">
    <citation type="submission" date="2024-03" db="EMBL/GenBank/DDBJ databases">
        <title>Cognatishimia coralii sp. nov., a marine bacterium isolated from coral surrounding seawater.</title>
        <authorList>
            <person name="Liu X."/>
            <person name="Liu S."/>
            <person name="Sun H."/>
            <person name="Zhang Y."/>
        </authorList>
    </citation>
    <scope>NUCLEOTIDE SEQUENCE [LARGE SCALE GENOMIC DNA]</scope>
    <source>
        <strain evidence="2 3">D5M38</strain>
    </source>
</reference>
<organism evidence="2 3">
    <name type="scientific">Cognatishimia coralii</name>
    <dbReference type="NCBI Taxonomy" id="3083254"/>
    <lineage>
        <taxon>Bacteria</taxon>
        <taxon>Pseudomonadati</taxon>
        <taxon>Pseudomonadota</taxon>
        <taxon>Alphaproteobacteria</taxon>
        <taxon>Rhodobacterales</taxon>
        <taxon>Paracoccaceae</taxon>
        <taxon>Cognatishimia</taxon>
    </lineage>
</organism>
<name>A0ABU8QBJ3_9RHOB</name>
<sequence length="378" mass="41929">MPKNIAVFCDGTWNSPWAPNSTHVQKLYEAAHEVEQVNSKLVCGYFPGVGAGAHFTSHLGKAFDKVGGGAFGMGLTKNILKAYEFLARTYEPGDQIFLFGFSRGAFTVRSLAGMIRKSGLPAEVTKSSVKQALELYRMRGEENHPDAPHIQTARKALSPKFATSREDLAFRDGQGDIIQIAYLGVWDTVGAMGVPNLLGKVSEFLNRRHAFHDMVLSSSVQSARHAMALDERRYFFQPALWNNLARLNSDFSEDEPKRSYQQVWFAGDHGMVGGSGANEALASHTLDWVVEGAVEKGLQVDPSLLMQGVVRDPLNRKPLKIKTKAIYKLNRRKLYAWRKGPEAKAVHTLSASADTLFGKDSGYRPKSLSRLYPNEFFT</sequence>
<keyword evidence="3" id="KW-1185">Reference proteome</keyword>
<dbReference type="SUPFAM" id="SSF53474">
    <property type="entry name" value="alpha/beta-Hydrolases"/>
    <property type="match status" value="1"/>
</dbReference>
<dbReference type="InterPro" id="IPR018712">
    <property type="entry name" value="Tle1-like_cat"/>
</dbReference>
<evidence type="ECO:0000313" key="3">
    <source>
        <dbReference type="Proteomes" id="UP001368270"/>
    </source>
</evidence>
<protein>
    <submittedName>
        <fullName evidence="2">DUF2235 domain-containing protein</fullName>
    </submittedName>
</protein>
<dbReference type="EMBL" id="JBBGAZ010000001">
    <property type="protein sequence ID" value="MEJ5216784.1"/>
    <property type="molecule type" value="Genomic_DNA"/>
</dbReference>